<feature type="domain" description="Protein FecR C-terminal" evidence="3">
    <location>
        <begin position="302"/>
        <end position="369"/>
    </location>
</feature>
<evidence type="ECO:0000313" key="4">
    <source>
        <dbReference type="EMBL" id="GGM94643.1"/>
    </source>
</evidence>
<dbReference type="Gene3D" id="3.55.50.30">
    <property type="match status" value="1"/>
</dbReference>
<name>A0ABQ2HZR9_9BACT</name>
<reference evidence="5" key="1">
    <citation type="journal article" date="2019" name="Int. J. Syst. Evol. Microbiol.">
        <title>The Global Catalogue of Microorganisms (GCM) 10K type strain sequencing project: providing services to taxonomists for standard genome sequencing and annotation.</title>
        <authorList>
            <consortium name="The Broad Institute Genomics Platform"/>
            <consortium name="The Broad Institute Genome Sequencing Center for Infectious Disease"/>
            <person name="Wu L."/>
            <person name="Ma J."/>
        </authorList>
    </citation>
    <scope>NUCLEOTIDE SEQUENCE [LARGE SCALE GENOMIC DNA]</scope>
    <source>
        <strain evidence="5">CGMCC 1.6375</strain>
    </source>
</reference>
<dbReference type="Pfam" id="PF16344">
    <property type="entry name" value="FecR_C"/>
    <property type="match status" value="1"/>
</dbReference>
<organism evidence="4 5">
    <name type="scientific">Dyadobacter beijingensis</name>
    <dbReference type="NCBI Taxonomy" id="365489"/>
    <lineage>
        <taxon>Bacteria</taxon>
        <taxon>Pseudomonadati</taxon>
        <taxon>Bacteroidota</taxon>
        <taxon>Cytophagia</taxon>
        <taxon>Cytophagales</taxon>
        <taxon>Spirosomataceae</taxon>
        <taxon>Dyadobacter</taxon>
    </lineage>
</organism>
<dbReference type="EMBL" id="BMLI01000001">
    <property type="protein sequence ID" value="GGM94643.1"/>
    <property type="molecule type" value="Genomic_DNA"/>
</dbReference>
<gene>
    <name evidence="4" type="ORF">GCM10010967_29980</name>
</gene>
<dbReference type="PIRSF" id="PIRSF018266">
    <property type="entry name" value="FecR"/>
    <property type="match status" value="1"/>
</dbReference>
<dbReference type="InterPro" id="IPR006860">
    <property type="entry name" value="FecR"/>
</dbReference>
<evidence type="ECO:0000259" key="3">
    <source>
        <dbReference type="Pfam" id="PF16344"/>
    </source>
</evidence>
<evidence type="ECO:0000259" key="2">
    <source>
        <dbReference type="Pfam" id="PF04773"/>
    </source>
</evidence>
<keyword evidence="1" id="KW-0472">Membrane</keyword>
<keyword evidence="5" id="KW-1185">Reference proteome</keyword>
<keyword evidence="1" id="KW-0812">Transmembrane</keyword>
<proteinExistence type="predicted"/>
<evidence type="ECO:0000313" key="5">
    <source>
        <dbReference type="Proteomes" id="UP000632339"/>
    </source>
</evidence>
<dbReference type="PANTHER" id="PTHR30273:SF2">
    <property type="entry name" value="PROTEIN FECR"/>
    <property type="match status" value="1"/>
</dbReference>
<dbReference type="Pfam" id="PF04773">
    <property type="entry name" value="FecR"/>
    <property type="match status" value="1"/>
</dbReference>
<dbReference type="Proteomes" id="UP000632339">
    <property type="component" value="Unassembled WGS sequence"/>
</dbReference>
<protein>
    <recommendedName>
        <fullName evidence="6">FecR family protein</fullName>
    </recommendedName>
</protein>
<sequence>MKPYESYTLEDFLEDESFRKWVQGRGKEEMRWLSFPERYPGQREAFRQAEALIRAANVDEDRISEKEIRTEVERFIESADRGPTGRGPTENPATHLLVGFADDDEAETGRRIFWKRWLLAAAAMLVLGAGIGWYYYEEYGVTTVAAVADNSPADLVTTRNDSGNPLNINLSDGSEVTLSPESSLRYPAEFEEGARTVYLTGEALFSVKKQGQTFMVHTGTVVTKVLGTRFVVSAFDNDRNITVQVKTGKVSVYVDKPSEKEVKGLIITANQAAVFEKSANQLSKTVVENPEKLPDGPVESILKYDEVPLPVILRDIEKSYGIPVQFDADSFWTCKITVAFSDESMYDKLSILCKTVSAGYEIVDGQIVVSGQGCSK</sequence>
<keyword evidence="1" id="KW-1133">Transmembrane helix</keyword>
<dbReference type="PANTHER" id="PTHR30273">
    <property type="entry name" value="PERIPLASMIC SIGNAL SENSOR AND SIGMA FACTOR ACTIVATOR FECR-RELATED"/>
    <property type="match status" value="1"/>
</dbReference>
<dbReference type="InterPro" id="IPR032508">
    <property type="entry name" value="FecR_C"/>
</dbReference>
<evidence type="ECO:0008006" key="6">
    <source>
        <dbReference type="Google" id="ProtNLM"/>
    </source>
</evidence>
<feature type="transmembrane region" description="Helical" evidence="1">
    <location>
        <begin position="117"/>
        <end position="136"/>
    </location>
</feature>
<comment type="caution">
    <text evidence="4">The sequence shown here is derived from an EMBL/GenBank/DDBJ whole genome shotgun (WGS) entry which is preliminary data.</text>
</comment>
<dbReference type="RefSeq" id="WP_019943042.1">
    <property type="nucleotide sequence ID" value="NZ_BMLI01000001.1"/>
</dbReference>
<feature type="domain" description="FecR protein" evidence="2">
    <location>
        <begin position="162"/>
        <end position="250"/>
    </location>
</feature>
<accession>A0ABQ2HZR9</accession>
<dbReference type="Gene3D" id="2.60.120.1440">
    <property type="match status" value="1"/>
</dbReference>
<dbReference type="InterPro" id="IPR012373">
    <property type="entry name" value="Ferrdict_sens_TM"/>
</dbReference>
<evidence type="ECO:0000256" key="1">
    <source>
        <dbReference type="SAM" id="Phobius"/>
    </source>
</evidence>